<reference evidence="1" key="1">
    <citation type="submission" date="2021-09" db="EMBL/GenBank/DDBJ databases">
        <title>Isolation and characterization of 3-chlorobenzoate degrading bacteria from soils in Shizuoka.</title>
        <authorList>
            <person name="Ifat A."/>
            <person name="Ogawa N."/>
            <person name="Kimbara K."/>
            <person name="Moriuchi R."/>
            <person name="Dohra H."/>
            <person name="Shintani M."/>
        </authorList>
    </citation>
    <scope>NUCLEOTIDE SEQUENCE</scope>
    <source>
        <strain evidence="1">19CS2-2</strain>
    </source>
</reference>
<name>A0ACB5R5G0_9BURK</name>
<proteinExistence type="predicted"/>
<evidence type="ECO:0000313" key="1">
    <source>
        <dbReference type="EMBL" id="GJH22232.1"/>
    </source>
</evidence>
<dbReference type="EMBL" id="BPUR01000037">
    <property type="protein sequence ID" value="GJH22232.1"/>
    <property type="molecule type" value="Genomic_DNA"/>
</dbReference>
<protein>
    <submittedName>
        <fullName evidence="1">Uncharacterized protein</fullName>
    </submittedName>
</protein>
<gene>
    <name evidence="1" type="ORF">CBA19CS22_36840</name>
</gene>
<organism evidence="1 2">
    <name type="scientific">Caballeronia novacaledonica</name>
    <dbReference type="NCBI Taxonomy" id="1544861"/>
    <lineage>
        <taxon>Bacteria</taxon>
        <taxon>Pseudomonadati</taxon>
        <taxon>Pseudomonadota</taxon>
        <taxon>Betaproteobacteria</taxon>
        <taxon>Burkholderiales</taxon>
        <taxon>Burkholderiaceae</taxon>
        <taxon>Caballeronia</taxon>
    </lineage>
</organism>
<sequence length="122" mass="13159">MALPRGTPKPQLAVFRDVLDSFPAGHFCPADLPMLARYADAAVQAAKLAKLLDEQGAIIEHPVSKRPLVNPAHAAYVGACNVMTSLASRLRICPSARIRQDAADLKPVPKAANVKRPWEKAK</sequence>
<dbReference type="Proteomes" id="UP001055013">
    <property type="component" value="Unassembled WGS sequence"/>
</dbReference>
<evidence type="ECO:0000313" key="2">
    <source>
        <dbReference type="Proteomes" id="UP001055013"/>
    </source>
</evidence>
<comment type="caution">
    <text evidence="1">The sequence shown here is derived from an EMBL/GenBank/DDBJ whole genome shotgun (WGS) entry which is preliminary data.</text>
</comment>
<accession>A0ACB5R5G0</accession>
<keyword evidence="2" id="KW-1185">Reference proteome</keyword>